<keyword evidence="2" id="KW-1185">Reference proteome</keyword>
<accession>A0ABS2ABT9</accession>
<dbReference type="Proteomes" id="UP000632138">
    <property type="component" value="Unassembled WGS sequence"/>
</dbReference>
<proteinExistence type="predicted"/>
<organism evidence="1 2">
    <name type="scientific">Paractinoplanes ovalisporus</name>
    <dbReference type="NCBI Taxonomy" id="2810368"/>
    <lineage>
        <taxon>Bacteria</taxon>
        <taxon>Bacillati</taxon>
        <taxon>Actinomycetota</taxon>
        <taxon>Actinomycetes</taxon>
        <taxon>Micromonosporales</taxon>
        <taxon>Micromonosporaceae</taxon>
        <taxon>Paractinoplanes</taxon>
    </lineage>
</organism>
<dbReference type="EMBL" id="JAENHP010000004">
    <property type="protein sequence ID" value="MBM2617275.1"/>
    <property type="molecule type" value="Genomic_DNA"/>
</dbReference>
<evidence type="ECO:0000313" key="1">
    <source>
        <dbReference type="EMBL" id="MBM2617275.1"/>
    </source>
</evidence>
<reference evidence="1 2" key="1">
    <citation type="submission" date="2021-01" db="EMBL/GenBank/DDBJ databases">
        <title>Actinoplanes sp. nov. LDG1-06 isolated from lichen.</title>
        <authorList>
            <person name="Saeng-In P."/>
            <person name="Phongsopitanun W."/>
            <person name="Kanchanasin P."/>
            <person name="Yuki M."/>
            <person name="Kudo T."/>
            <person name="Ohkuma M."/>
            <person name="Tanasupawat S."/>
        </authorList>
    </citation>
    <scope>NUCLEOTIDE SEQUENCE [LARGE SCALE GENOMIC DNA]</scope>
    <source>
        <strain evidence="1 2">LDG1-06</strain>
    </source>
</reference>
<dbReference type="RefSeq" id="WP_203377241.1">
    <property type="nucleotide sequence ID" value="NZ_JAENHP010000004.1"/>
</dbReference>
<comment type="caution">
    <text evidence="1">The sequence shown here is derived from an EMBL/GenBank/DDBJ whole genome shotgun (WGS) entry which is preliminary data.</text>
</comment>
<evidence type="ECO:0000313" key="2">
    <source>
        <dbReference type="Proteomes" id="UP000632138"/>
    </source>
</evidence>
<gene>
    <name evidence="1" type="ORF">JIG36_17110</name>
</gene>
<protein>
    <submittedName>
        <fullName evidence="1">Uncharacterized protein</fullName>
    </submittedName>
</protein>
<sequence length="183" mass="19038">MPSSSDGAGPARTSVAAEPLCAVEAQPRRLLTADDVWSTAESDAASRVAYELSDSCDDGPDWPQACDLFGDVLGEGWPGYRTNGAYYVAALSLLGVSGETVNEQLLLFRTPESDGLKMLVDEARSCGSKAGASVAGAAVHRLPVQAAKSRYVVIDATVAILIEAPADVDATKLIKAAVQRARG</sequence>
<name>A0ABS2ABT9_9ACTN</name>